<name>A0A8S9XT83_APOLU</name>
<accession>A0A8S9XT83</accession>
<organism evidence="3 4">
    <name type="scientific">Apolygus lucorum</name>
    <name type="common">Small green plant bug</name>
    <name type="synonym">Lygocoris lucorum</name>
    <dbReference type="NCBI Taxonomy" id="248454"/>
    <lineage>
        <taxon>Eukaryota</taxon>
        <taxon>Metazoa</taxon>
        <taxon>Ecdysozoa</taxon>
        <taxon>Arthropoda</taxon>
        <taxon>Hexapoda</taxon>
        <taxon>Insecta</taxon>
        <taxon>Pterygota</taxon>
        <taxon>Neoptera</taxon>
        <taxon>Paraneoptera</taxon>
        <taxon>Hemiptera</taxon>
        <taxon>Heteroptera</taxon>
        <taxon>Panheteroptera</taxon>
        <taxon>Cimicomorpha</taxon>
        <taxon>Miridae</taxon>
        <taxon>Mirini</taxon>
        <taxon>Apolygus</taxon>
    </lineage>
</organism>
<proteinExistence type="inferred from homology"/>
<dbReference type="Gene3D" id="3.20.20.80">
    <property type="entry name" value="Glycosidases"/>
    <property type="match status" value="1"/>
</dbReference>
<evidence type="ECO:0000259" key="2">
    <source>
        <dbReference type="Pfam" id="PF01301"/>
    </source>
</evidence>
<dbReference type="PANTHER" id="PTHR23421">
    <property type="entry name" value="BETA-GALACTOSIDASE RELATED"/>
    <property type="match status" value="1"/>
</dbReference>
<gene>
    <name evidence="3" type="ORF">GE061_012668</name>
</gene>
<evidence type="ECO:0000313" key="4">
    <source>
        <dbReference type="Proteomes" id="UP000466442"/>
    </source>
</evidence>
<dbReference type="Pfam" id="PF01301">
    <property type="entry name" value="Glyco_hydro_35"/>
    <property type="match status" value="1"/>
</dbReference>
<dbReference type="SUPFAM" id="SSF51445">
    <property type="entry name" value="(Trans)glycosidases"/>
    <property type="match status" value="1"/>
</dbReference>
<dbReference type="InterPro" id="IPR031330">
    <property type="entry name" value="Gly_Hdrlase_35_cat"/>
</dbReference>
<keyword evidence="4" id="KW-1185">Reference proteome</keyword>
<dbReference type="GO" id="GO:0004553">
    <property type="term" value="F:hydrolase activity, hydrolyzing O-glycosyl compounds"/>
    <property type="evidence" value="ECO:0007669"/>
    <property type="project" value="InterPro"/>
</dbReference>
<protein>
    <recommendedName>
        <fullName evidence="2">Glycoside hydrolase 35 catalytic domain-containing protein</fullName>
    </recommendedName>
</protein>
<dbReference type="AlphaFoldDB" id="A0A8S9XT83"/>
<evidence type="ECO:0000313" key="3">
    <source>
        <dbReference type="EMBL" id="KAF6212147.1"/>
    </source>
</evidence>
<dbReference type="GO" id="GO:0005975">
    <property type="term" value="P:carbohydrate metabolic process"/>
    <property type="evidence" value="ECO:0007669"/>
    <property type="project" value="InterPro"/>
</dbReference>
<comment type="caution">
    <text evidence="3">The sequence shown here is derived from an EMBL/GenBank/DDBJ whole genome shotgun (WGS) entry which is preliminary data.</text>
</comment>
<dbReference type="InterPro" id="IPR001944">
    <property type="entry name" value="Glycoside_Hdrlase_35"/>
</dbReference>
<comment type="similarity">
    <text evidence="1">Belongs to the glycosyl hydrolase 35 family.</text>
</comment>
<reference evidence="3" key="1">
    <citation type="journal article" date="2021" name="Mol. Ecol. Resour.">
        <title>Apolygus lucorum genome provides insights into omnivorousness and mesophyll feeding.</title>
        <authorList>
            <person name="Liu Y."/>
            <person name="Liu H."/>
            <person name="Wang H."/>
            <person name="Huang T."/>
            <person name="Liu B."/>
            <person name="Yang B."/>
            <person name="Yin L."/>
            <person name="Li B."/>
            <person name="Zhang Y."/>
            <person name="Zhang S."/>
            <person name="Jiang F."/>
            <person name="Zhang X."/>
            <person name="Ren Y."/>
            <person name="Wang B."/>
            <person name="Wang S."/>
            <person name="Lu Y."/>
            <person name="Wu K."/>
            <person name="Fan W."/>
            <person name="Wang G."/>
        </authorList>
    </citation>
    <scope>NUCLEOTIDE SEQUENCE</scope>
    <source>
        <strain evidence="3">12Hb</strain>
    </source>
</reference>
<dbReference type="Proteomes" id="UP000466442">
    <property type="component" value="Unassembled WGS sequence"/>
</dbReference>
<evidence type="ECO:0000256" key="1">
    <source>
        <dbReference type="ARBA" id="ARBA00009809"/>
    </source>
</evidence>
<dbReference type="OrthoDB" id="1657402at2759"/>
<dbReference type="EMBL" id="WIXP02000004">
    <property type="protein sequence ID" value="KAF6212147.1"/>
    <property type="molecule type" value="Genomic_DNA"/>
</dbReference>
<sequence length="175" mass="19781">MATEKGVPKLFAQDLENNCFLLDGSPFTPMSGEMHYFRVPRPSWEDRLAKIKAANLNCVTTAVEWGLHEPHPGLYNFENDLDLKAFINLAAAQDLLVILKIGPQTSPERDFGGLPFWLLSVNPDMKCRTQDESFTYFFGRWLKRLYGQIQDLLAGRGGPIIMIQVGPEIMSSDLF</sequence>
<dbReference type="InterPro" id="IPR017853">
    <property type="entry name" value="GH"/>
</dbReference>
<feature type="non-terminal residue" evidence="3">
    <location>
        <position position="175"/>
    </location>
</feature>
<dbReference type="PRINTS" id="PR00742">
    <property type="entry name" value="GLHYDRLASE35"/>
</dbReference>
<feature type="domain" description="Glycoside hydrolase 35 catalytic" evidence="2">
    <location>
        <begin position="20"/>
        <end position="167"/>
    </location>
</feature>